<organism evidence="9 10">
    <name type="scientific">Natrinema salaciae</name>
    <dbReference type="NCBI Taxonomy" id="1186196"/>
    <lineage>
        <taxon>Archaea</taxon>
        <taxon>Methanobacteriati</taxon>
        <taxon>Methanobacteriota</taxon>
        <taxon>Stenosarchaea group</taxon>
        <taxon>Halobacteria</taxon>
        <taxon>Halobacteriales</taxon>
        <taxon>Natrialbaceae</taxon>
        <taxon>Natrinema</taxon>
    </lineage>
</organism>
<feature type="transmembrane region" description="Helical" evidence="7">
    <location>
        <begin position="91"/>
        <end position="111"/>
    </location>
</feature>
<dbReference type="RefSeq" id="WP_090623447.1">
    <property type="nucleotide sequence ID" value="NZ_FOFD01000010.1"/>
</dbReference>
<evidence type="ECO:0000256" key="4">
    <source>
        <dbReference type="ARBA" id="ARBA00022692"/>
    </source>
</evidence>
<feature type="transmembrane region" description="Helical" evidence="7">
    <location>
        <begin position="31"/>
        <end position="48"/>
    </location>
</feature>
<feature type="transmembrane region" description="Helical" evidence="7">
    <location>
        <begin position="373"/>
        <end position="391"/>
    </location>
</feature>
<keyword evidence="10" id="KW-1185">Reference proteome</keyword>
<dbReference type="Pfam" id="PF00999">
    <property type="entry name" value="Na_H_Exchanger"/>
    <property type="match status" value="1"/>
</dbReference>
<keyword evidence="3" id="KW-0813">Transport</keyword>
<proteinExistence type="inferred from homology"/>
<feature type="transmembrane region" description="Helical" evidence="7">
    <location>
        <begin position="253"/>
        <end position="286"/>
    </location>
</feature>
<dbReference type="PANTHER" id="PTHR42751:SF4">
    <property type="entry name" value="K(+)_H(+) ANTIPORTER SUBUNIT KHTU"/>
    <property type="match status" value="1"/>
</dbReference>
<evidence type="ECO:0000256" key="7">
    <source>
        <dbReference type="SAM" id="Phobius"/>
    </source>
</evidence>
<feature type="transmembrane region" description="Helical" evidence="7">
    <location>
        <begin position="306"/>
        <end position="337"/>
    </location>
</feature>
<dbReference type="OrthoDB" id="12029at2157"/>
<feature type="transmembrane region" description="Helical" evidence="7">
    <location>
        <begin position="189"/>
        <end position="208"/>
    </location>
</feature>
<dbReference type="Proteomes" id="UP000199114">
    <property type="component" value="Unassembled WGS sequence"/>
</dbReference>
<evidence type="ECO:0000313" key="10">
    <source>
        <dbReference type="Proteomes" id="UP000199114"/>
    </source>
</evidence>
<dbReference type="Gene3D" id="1.20.1530.20">
    <property type="match status" value="1"/>
</dbReference>
<gene>
    <name evidence="9" type="ORF">SAMN04489841_0029</name>
</gene>
<feature type="transmembrane region" description="Helical" evidence="7">
    <location>
        <begin position="220"/>
        <end position="241"/>
    </location>
</feature>
<keyword evidence="6 7" id="KW-0472">Membrane</keyword>
<dbReference type="InterPro" id="IPR006153">
    <property type="entry name" value="Cation/H_exchanger_TM"/>
</dbReference>
<reference evidence="10" key="1">
    <citation type="submission" date="2016-10" db="EMBL/GenBank/DDBJ databases">
        <authorList>
            <person name="Varghese N."/>
            <person name="Submissions S."/>
        </authorList>
    </citation>
    <scope>NUCLEOTIDE SEQUENCE [LARGE SCALE GENOMIC DNA]</scope>
    <source>
        <strain evidence="10">DSM 25055</strain>
    </source>
</reference>
<evidence type="ECO:0000256" key="2">
    <source>
        <dbReference type="ARBA" id="ARBA00005551"/>
    </source>
</evidence>
<dbReference type="AlphaFoldDB" id="A0A1H9T502"/>
<comment type="subcellular location">
    <subcellularLocation>
        <location evidence="1">Membrane</location>
        <topology evidence="1">Multi-pass membrane protein</topology>
    </subcellularLocation>
</comment>
<evidence type="ECO:0000259" key="8">
    <source>
        <dbReference type="Pfam" id="PF00999"/>
    </source>
</evidence>
<feature type="transmembrane region" description="Helical" evidence="7">
    <location>
        <begin position="6"/>
        <end position="24"/>
    </location>
</feature>
<evidence type="ECO:0000313" key="9">
    <source>
        <dbReference type="EMBL" id="SER91653.1"/>
    </source>
</evidence>
<evidence type="ECO:0000256" key="1">
    <source>
        <dbReference type="ARBA" id="ARBA00004141"/>
    </source>
</evidence>
<dbReference type="EMBL" id="FOFD01000010">
    <property type="protein sequence ID" value="SER91653.1"/>
    <property type="molecule type" value="Genomic_DNA"/>
</dbReference>
<evidence type="ECO:0000256" key="3">
    <source>
        <dbReference type="ARBA" id="ARBA00022448"/>
    </source>
</evidence>
<comment type="similarity">
    <text evidence="2">Belongs to the monovalent cation:proton antiporter 2 (CPA2) transporter (TC 2.A.37) family.</text>
</comment>
<dbReference type="PANTHER" id="PTHR42751">
    <property type="entry name" value="SODIUM/HYDROGEN EXCHANGER FAMILY/TRKA DOMAIN PROTEIN"/>
    <property type="match status" value="1"/>
</dbReference>
<feature type="transmembrane region" description="Helical" evidence="7">
    <location>
        <begin position="131"/>
        <end position="152"/>
    </location>
</feature>
<dbReference type="GO" id="GO:0016020">
    <property type="term" value="C:membrane"/>
    <property type="evidence" value="ECO:0007669"/>
    <property type="project" value="UniProtKB-SubCell"/>
</dbReference>
<dbReference type="STRING" id="1186196.SAMN04489841_0029"/>
<evidence type="ECO:0000256" key="5">
    <source>
        <dbReference type="ARBA" id="ARBA00022989"/>
    </source>
</evidence>
<protein>
    <submittedName>
        <fullName evidence="9">Potassium/proton antiporter membrane subunit, CPA2 family</fullName>
    </submittedName>
</protein>
<dbReference type="InterPro" id="IPR038770">
    <property type="entry name" value="Na+/solute_symporter_sf"/>
</dbReference>
<keyword evidence="4 7" id="KW-0812">Transmembrane</keyword>
<evidence type="ECO:0000256" key="6">
    <source>
        <dbReference type="ARBA" id="ARBA00023136"/>
    </source>
</evidence>
<accession>A0A1H9T502</accession>
<name>A0A1H9T502_9EURY</name>
<keyword evidence="5 7" id="KW-1133">Transmembrane helix</keyword>
<dbReference type="GO" id="GO:1902600">
    <property type="term" value="P:proton transmembrane transport"/>
    <property type="evidence" value="ECO:0007669"/>
    <property type="project" value="InterPro"/>
</dbReference>
<feature type="transmembrane region" description="Helical" evidence="7">
    <location>
        <begin position="397"/>
        <end position="416"/>
    </location>
</feature>
<sequence>MATETALVDVGVLFTAVALAGVLSSRIDQSVIPFYIVTGVVLGSNVLGELPALAGSEVGIGGVAVTVPEVTIGGVDLLAALGGLALGETDFIVVGAEIGIVLLLFFLGLEFNLDRLLASRDRIGKAGSVDLGINFGIGLVLGYLLFGSVLAAFLTAGIVYISSSAIITKSLIDLGWIANAESEPMLGTLVYEDLFIAVYLAIASALVLGGGDAGEAAGQIAIAIGVIAALLALVTVGTDFFQRFLDVDTNEFLVVRALGVTILVAGIALALGVSEAVAAFFVGMAFSSTDHVHDLERLLEPLRDAFAAIFFVWIGLVTDPGLFTLSILGMIVAAVIVTTPTKIVSGYLGGRIYGLDDRRSLRVGFGMATRGEFSLIIASLALSGAGGGIATETARTIYAFTVGYVLVMSILGTSLMQYSDRIEPAAVSLLERRRAGAARPSED</sequence>
<feature type="domain" description="Cation/H+ exchanger transmembrane" evidence="8">
    <location>
        <begin position="17"/>
        <end position="413"/>
    </location>
</feature>
<dbReference type="GO" id="GO:0015297">
    <property type="term" value="F:antiporter activity"/>
    <property type="evidence" value="ECO:0007669"/>
    <property type="project" value="InterPro"/>
</dbReference>